<dbReference type="Gene3D" id="2.60.40.60">
    <property type="entry name" value="Cadherins"/>
    <property type="match status" value="5"/>
</dbReference>
<dbReference type="GO" id="GO:0007043">
    <property type="term" value="P:cell-cell junction assembly"/>
    <property type="evidence" value="ECO:0007669"/>
    <property type="project" value="TreeGrafter"/>
</dbReference>
<evidence type="ECO:0000313" key="16">
    <source>
        <dbReference type="EMBL" id="KFQ27437.1"/>
    </source>
</evidence>
<evidence type="ECO:0000256" key="1">
    <source>
        <dbReference type="ARBA" id="ARBA00004251"/>
    </source>
</evidence>
<feature type="domain" description="Cadherin" evidence="15">
    <location>
        <begin position="277"/>
        <end position="391"/>
    </location>
</feature>
<dbReference type="GO" id="GO:0005509">
    <property type="term" value="F:calcium ion binding"/>
    <property type="evidence" value="ECO:0007669"/>
    <property type="project" value="UniProtKB-UniRule"/>
</dbReference>
<evidence type="ECO:0000256" key="2">
    <source>
        <dbReference type="ARBA" id="ARBA00022475"/>
    </source>
</evidence>
<reference evidence="16 17" key="1">
    <citation type="submission" date="2014-04" db="EMBL/GenBank/DDBJ databases">
        <title>Genome evolution of avian class.</title>
        <authorList>
            <person name="Zhang G."/>
            <person name="Li C."/>
        </authorList>
    </citation>
    <scope>NUCLEOTIDE SEQUENCE [LARGE SCALE GENOMIC DNA]</scope>
    <source>
        <strain evidence="16">BGI_N332</strain>
    </source>
</reference>
<evidence type="ECO:0000256" key="13">
    <source>
        <dbReference type="PROSITE-ProRule" id="PRU00043"/>
    </source>
</evidence>
<dbReference type="CDD" id="cd11304">
    <property type="entry name" value="Cadherin_repeat"/>
    <property type="match status" value="5"/>
</dbReference>
<evidence type="ECO:0000256" key="11">
    <source>
        <dbReference type="ARBA" id="ARBA00023136"/>
    </source>
</evidence>
<comment type="subcellular location">
    <subcellularLocation>
        <location evidence="1">Cell membrane</location>
        <topology evidence="1">Single-pass type I membrane protein</topology>
    </subcellularLocation>
</comment>
<dbReference type="InterPro" id="IPR015919">
    <property type="entry name" value="Cadherin-like_sf"/>
</dbReference>
<dbReference type="PROSITE" id="PS50268">
    <property type="entry name" value="CADHERIN_2"/>
    <property type="match status" value="5"/>
</dbReference>
<feature type="domain" description="Cadherin" evidence="15">
    <location>
        <begin position="496"/>
        <end position="618"/>
    </location>
</feature>
<dbReference type="GO" id="GO:0016477">
    <property type="term" value="P:cell migration"/>
    <property type="evidence" value="ECO:0007669"/>
    <property type="project" value="TreeGrafter"/>
</dbReference>
<name>A0A091RFP5_9AVES</name>
<feature type="transmembrane region" description="Helical" evidence="14">
    <location>
        <begin position="613"/>
        <end position="642"/>
    </location>
</feature>
<proteinExistence type="predicted"/>
<dbReference type="GO" id="GO:0007156">
    <property type="term" value="P:homophilic cell adhesion via plasma membrane adhesion molecules"/>
    <property type="evidence" value="ECO:0007669"/>
    <property type="project" value="InterPro"/>
</dbReference>
<dbReference type="InterPro" id="IPR002126">
    <property type="entry name" value="Cadherin-like_dom"/>
</dbReference>
<keyword evidence="17" id="KW-1185">Reference proteome</keyword>
<evidence type="ECO:0000256" key="5">
    <source>
        <dbReference type="ARBA" id="ARBA00022723"/>
    </source>
</evidence>
<dbReference type="Proteomes" id="UP000053369">
    <property type="component" value="Unassembled WGS sequence"/>
</dbReference>
<evidence type="ECO:0000256" key="12">
    <source>
        <dbReference type="ARBA" id="ARBA00023180"/>
    </source>
</evidence>
<dbReference type="FunFam" id="2.60.40.60:FF:000009">
    <property type="entry name" value="Cadherin 24"/>
    <property type="match status" value="1"/>
</dbReference>
<dbReference type="GO" id="GO:0044331">
    <property type="term" value="P:cell-cell adhesion mediated by cadherin"/>
    <property type="evidence" value="ECO:0007669"/>
    <property type="project" value="TreeGrafter"/>
</dbReference>
<dbReference type="GO" id="GO:0005912">
    <property type="term" value="C:adherens junction"/>
    <property type="evidence" value="ECO:0007669"/>
    <property type="project" value="TreeGrafter"/>
</dbReference>
<accession>A0A091RFP5</accession>
<dbReference type="GO" id="GO:0016342">
    <property type="term" value="C:catenin complex"/>
    <property type="evidence" value="ECO:0007669"/>
    <property type="project" value="TreeGrafter"/>
</dbReference>
<dbReference type="FunFam" id="2.60.40.60:FF:000008">
    <property type="entry name" value="Cadherin 24"/>
    <property type="match status" value="1"/>
</dbReference>
<gene>
    <name evidence="16" type="ORF">N332_05209</name>
</gene>
<evidence type="ECO:0000256" key="4">
    <source>
        <dbReference type="ARBA" id="ARBA00022692"/>
    </source>
</evidence>
<dbReference type="FunFam" id="2.60.40.60:FF:000017">
    <property type="entry name" value="Cadherin 24"/>
    <property type="match status" value="1"/>
</dbReference>
<feature type="domain" description="Cadherin" evidence="15">
    <location>
        <begin position="392"/>
        <end position="496"/>
    </location>
</feature>
<protein>
    <submittedName>
        <fullName evidence="16">Cadherin-8</fullName>
    </submittedName>
</protein>
<evidence type="ECO:0000256" key="14">
    <source>
        <dbReference type="SAM" id="Phobius"/>
    </source>
</evidence>
<keyword evidence="6" id="KW-0732">Signal</keyword>
<dbReference type="GO" id="GO:0000902">
    <property type="term" value="P:cell morphogenesis"/>
    <property type="evidence" value="ECO:0007669"/>
    <property type="project" value="TreeGrafter"/>
</dbReference>
<keyword evidence="7" id="KW-0677">Repeat</keyword>
<dbReference type="GO" id="GO:0034332">
    <property type="term" value="P:adherens junction organization"/>
    <property type="evidence" value="ECO:0007669"/>
    <property type="project" value="TreeGrafter"/>
</dbReference>
<keyword evidence="2" id="KW-1003">Cell membrane</keyword>
<dbReference type="GO" id="GO:0045296">
    <property type="term" value="F:cadherin binding"/>
    <property type="evidence" value="ECO:0007669"/>
    <property type="project" value="TreeGrafter"/>
</dbReference>
<dbReference type="GO" id="GO:0016339">
    <property type="term" value="P:calcium-dependent cell-cell adhesion via plasma membrane cell adhesion molecules"/>
    <property type="evidence" value="ECO:0007669"/>
    <property type="project" value="TreeGrafter"/>
</dbReference>
<sequence length="709" mass="78593">MPERLTEMFMDTWTPLIILWITVLPSIYMAPMNQSQVLPSGSSTGLKRLTEEQRVLNRSKRGWVWNQMFVLEEFSGPEPILVGRLHTDLDPGSSKIKYILSGDGAGTIFVINDKTGDIHAMKRLDREEKAEYTLTAQAVDRDTNKPLEPPSEFIIKVQDINDNAPEFVDGPYHAMVPEMSVVGTFVTKVTATDADDPVYGNSAKLVYSILEGQPYFSIEPHTAIIKTALPNMDREAKEEYFVVIQAKDMGGHMGGLSGTTTVTITLTDVNDNPPKFAQSLYHFSVMEDVALGAPIGRVKANDLDIGENAISSYDIIEGDGMDIFQITTDAQTQDGIIRVRKQLDFETKKSYTLKVEAANVHIDPRFMSGGPFKDTATVKIVVEDADEPPVFSSPTYLLEVHENAAINSVIGQVTAHDPDVSSSPIRFSIDRHTDLERQFNINAEDGKITLATPLDRETNMWHNITIVATETRNHSQVSRLPVAIKVLDVNDNAPEFASEHEAFLCENGKPGQVIQIVSAIDKDDPKNGHYFLYSLLPEMVNNPNFTIKKNEDNTLSILAKHSGFSRQKQEVYLLPIIISDSGNPPMSSTSTLTIRVCGCSSDGIVQSCNVEAYVLPIGLSMGALIAILACIILLLVIVVLFVTLRRHKNEPLIIKDDEDVRENIIRYDDEGGGEEDTEAFDIATLQNPDGINGFLPRKDIKPDLQFMPR</sequence>
<keyword evidence="4 14" id="KW-0812">Transmembrane</keyword>
<dbReference type="FunFam" id="2.60.40.60:FF:000012">
    <property type="entry name" value="Cadherin 24"/>
    <property type="match status" value="1"/>
</dbReference>
<feature type="domain" description="Cadherin" evidence="15">
    <location>
        <begin position="168"/>
        <end position="276"/>
    </location>
</feature>
<dbReference type="PANTHER" id="PTHR24027">
    <property type="entry name" value="CADHERIN-23"/>
    <property type="match status" value="1"/>
</dbReference>
<keyword evidence="8 13" id="KW-0106">Calcium</keyword>
<keyword evidence="12" id="KW-0325">Glycoprotein</keyword>
<dbReference type="PRINTS" id="PR00205">
    <property type="entry name" value="CADHERIN"/>
</dbReference>
<keyword evidence="9" id="KW-0130">Cell adhesion</keyword>
<dbReference type="Pfam" id="PF00028">
    <property type="entry name" value="Cadherin"/>
    <property type="match status" value="5"/>
</dbReference>
<evidence type="ECO:0000256" key="10">
    <source>
        <dbReference type="ARBA" id="ARBA00022989"/>
    </source>
</evidence>
<dbReference type="GO" id="GO:0043083">
    <property type="term" value="C:synaptic cleft"/>
    <property type="evidence" value="ECO:0007669"/>
    <property type="project" value="TreeGrafter"/>
</dbReference>
<keyword evidence="10 14" id="KW-1133">Transmembrane helix</keyword>
<feature type="domain" description="Cadherin" evidence="15">
    <location>
        <begin position="87"/>
        <end position="167"/>
    </location>
</feature>
<keyword evidence="5" id="KW-0479">Metal-binding</keyword>
<dbReference type="SMART" id="SM00112">
    <property type="entry name" value="CA"/>
    <property type="match status" value="5"/>
</dbReference>
<dbReference type="AlphaFoldDB" id="A0A091RFP5"/>
<dbReference type="SUPFAM" id="SSF49313">
    <property type="entry name" value="Cadherin-like"/>
    <property type="match status" value="5"/>
</dbReference>
<dbReference type="EMBL" id="KK799107">
    <property type="protein sequence ID" value="KFQ27437.1"/>
    <property type="molecule type" value="Genomic_DNA"/>
</dbReference>
<keyword evidence="3" id="KW-0165">Cleavage on pair of basic residues</keyword>
<evidence type="ECO:0000256" key="6">
    <source>
        <dbReference type="ARBA" id="ARBA00022729"/>
    </source>
</evidence>
<dbReference type="GO" id="GO:0043679">
    <property type="term" value="C:axon terminus"/>
    <property type="evidence" value="ECO:0007669"/>
    <property type="project" value="TreeGrafter"/>
</dbReference>
<dbReference type="GO" id="GO:0008013">
    <property type="term" value="F:beta-catenin binding"/>
    <property type="evidence" value="ECO:0007669"/>
    <property type="project" value="TreeGrafter"/>
</dbReference>
<evidence type="ECO:0000256" key="3">
    <source>
        <dbReference type="ARBA" id="ARBA00022685"/>
    </source>
</evidence>
<dbReference type="PANTHER" id="PTHR24027:SF273">
    <property type="entry name" value="CADHERIN-8"/>
    <property type="match status" value="1"/>
</dbReference>
<dbReference type="InterPro" id="IPR039808">
    <property type="entry name" value="Cadherin"/>
</dbReference>
<evidence type="ECO:0000259" key="15">
    <source>
        <dbReference type="PROSITE" id="PS50268"/>
    </source>
</evidence>
<evidence type="ECO:0000256" key="7">
    <source>
        <dbReference type="ARBA" id="ARBA00022737"/>
    </source>
</evidence>
<dbReference type="PROSITE" id="PS00232">
    <property type="entry name" value="CADHERIN_1"/>
    <property type="match status" value="2"/>
</dbReference>
<keyword evidence="11 14" id="KW-0472">Membrane</keyword>
<dbReference type="InterPro" id="IPR020894">
    <property type="entry name" value="Cadherin_CS"/>
</dbReference>
<feature type="non-terminal residue" evidence="16">
    <location>
        <position position="709"/>
    </location>
</feature>
<organism evidence="16 17">
    <name type="scientific">Mesitornis unicolor</name>
    <name type="common">brown roatelo</name>
    <dbReference type="NCBI Taxonomy" id="54374"/>
    <lineage>
        <taxon>Eukaryota</taxon>
        <taxon>Metazoa</taxon>
        <taxon>Chordata</taxon>
        <taxon>Craniata</taxon>
        <taxon>Vertebrata</taxon>
        <taxon>Euteleostomi</taxon>
        <taxon>Archelosauria</taxon>
        <taxon>Archosauria</taxon>
        <taxon>Dinosauria</taxon>
        <taxon>Saurischia</taxon>
        <taxon>Theropoda</taxon>
        <taxon>Coelurosauria</taxon>
        <taxon>Aves</taxon>
        <taxon>Neognathae</taxon>
        <taxon>Neoaves</taxon>
        <taxon>Columbimorphae</taxon>
        <taxon>Mesitornithiformes</taxon>
        <taxon>Mesitornithidae</taxon>
        <taxon>Mesitornis</taxon>
    </lineage>
</organism>
<evidence type="ECO:0000256" key="9">
    <source>
        <dbReference type="ARBA" id="ARBA00022889"/>
    </source>
</evidence>
<evidence type="ECO:0000313" key="17">
    <source>
        <dbReference type="Proteomes" id="UP000053369"/>
    </source>
</evidence>
<evidence type="ECO:0000256" key="8">
    <source>
        <dbReference type="ARBA" id="ARBA00022837"/>
    </source>
</evidence>
<dbReference type="FunFam" id="2.60.40.60:FF:000014">
    <property type="entry name" value="Cadherin 8"/>
    <property type="match status" value="1"/>
</dbReference>